<gene>
    <name evidence="1" type="ORF">AD954_14210</name>
</gene>
<protein>
    <submittedName>
        <fullName evidence="1">Uncharacterized protein</fullName>
    </submittedName>
</protein>
<evidence type="ECO:0000313" key="2">
    <source>
        <dbReference type="Proteomes" id="UP000075462"/>
    </source>
</evidence>
<dbReference type="Proteomes" id="UP000075462">
    <property type="component" value="Unassembled WGS sequence"/>
</dbReference>
<evidence type="ECO:0000313" key="1">
    <source>
        <dbReference type="EMBL" id="KXV75818.1"/>
    </source>
</evidence>
<dbReference type="EMBL" id="LIAA01000080">
    <property type="protein sequence ID" value="KXV75818.1"/>
    <property type="molecule type" value="Genomic_DNA"/>
</dbReference>
<dbReference type="PATRIC" id="fig|178900.7.peg.3001"/>
<name>A0A149V6I1_9PROT</name>
<accession>A0A149V6I1</accession>
<sequence length="122" mass="13809">MTRANVARHITYVDEARYAIGVFIWRNIRLIDRREEKLVDSISAAQAFPGWEGQEQDSYEIPLTTVVSTEADSMSLISKMGSLHAAESSKRNLGYSCPLCEKRSKQLYVRDEAEPACLLTPR</sequence>
<comment type="caution">
    <text evidence="1">The sequence shown here is derived from an EMBL/GenBank/DDBJ whole genome shotgun (WGS) entry which is preliminary data.</text>
</comment>
<proteinExistence type="predicted"/>
<organism evidence="1 2">
    <name type="scientific">Acetobacter cerevisiae</name>
    <dbReference type="NCBI Taxonomy" id="178900"/>
    <lineage>
        <taxon>Bacteria</taxon>
        <taxon>Pseudomonadati</taxon>
        <taxon>Pseudomonadota</taxon>
        <taxon>Alphaproteobacteria</taxon>
        <taxon>Acetobacterales</taxon>
        <taxon>Acetobacteraceae</taxon>
        <taxon>Acetobacter</taxon>
    </lineage>
</organism>
<dbReference type="AlphaFoldDB" id="A0A149V6I1"/>
<reference evidence="1 2" key="1">
    <citation type="submission" date="2015-06" db="EMBL/GenBank/DDBJ databases">
        <title>Improved classification and identification of acetic acid bacteria using matrix-assisted laser desorption/ionization time-of-flight mass spectrometry; Gluconobacter nephelii and Gluconobacter uchimurae are later heterotypic synonyms of Gluconobacter japonicus and Gluconobacter oxydans, respectively.</title>
        <authorList>
            <person name="Li L."/>
            <person name="Cleenwerck I."/>
            <person name="De Vuyst L."/>
            <person name="Vandamme P."/>
        </authorList>
    </citation>
    <scope>NUCLEOTIDE SEQUENCE [LARGE SCALE GENOMIC DNA]</scope>
    <source>
        <strain evidence="1 2">LMG 1545</strain>
    </source>
</reference>